<name>A0ABS9YPJ3_9ACTN</name>
<protein>
    <submittedName>
        <fullName evidence="2">Uncharacterized protein</fullName>
    </submittedName>
</protein>
<comment type="caution">
    <text evidence="2">The sequence shown here is derived from an EMBL/GenBank/DDBJ whole genome shotgun (WGS) entry which is preliminary data.</text>
</comment>
<proteinExistence type="predicted"/>
<sequence length="144" mass="15208">MTTTPETEPAVDVPYADAVLAARAMSSAVFLAGLIANGQLETVGRPDRLPQDLFPHVDADVVQAIWDRALAVGLHAGRVSASPRLHRDQLARVQGQFEAIGFEAMARSVGRSRRLVAAHPADGEGARARADGVTSPTSDTREGT</sequence>
<reference evidence="2" key="1">
    <citation type="submission" date="2022-03" db="EMBL/GenBank/DDBJ databases">
        <title>Streptomyces 7R015 and 7R016 isolated from Barleria lupulina in Thailand.</title>
        <authorList>
            <person name="Kanchanasin P."/>
            <person name="Phongsopitanun W."/>
            <person name="Tanasupawat S."/>
        </authorList>
    </citation>
    <scope>NUCLEOTIDE SEQUENCE</scope>
    <source>
        <strain evidence="2">7R015</strain>
    </source>
</reference>
<keyword evidence="3" id="KW-1185">Reference proteome</keyword>
<evidence type="ECO:0000313" key="3">
    <source>
        <dbReference type="Proteomes" id="UP001165269"/>
    </source>
</evidence>
<accession>A0ABS9YPJ3</accession>
<gene>
    <name evidence="2" type="ORF">MQP27_49795</name>
</gene>
<feature type="compositionally biased region" description="Basic and acidic residues" evidence="1">
    <location>
        <begin position="121"/>
        <end position="130"/>
    </location>
</feature>
<dbReference type="RefSeq" id="WP_242778950.1">
    <property type="nucleotide sequence ID" value="NZ_JALDAY010000024.1"/>
</dbReference>
<feature type="region of interest" description="Disordered" evidence="1">
    <location>
        <begin position="118"/>
        <end position="144"/>
    </location>
</feature>
<evidence type="ECO:0000256" key="1">
    <source>
        <dbReference type="SAM" id="MobiDB-lite"/>
    </source>
</evidence>
<dbReference type="EMBL" id="JALDAY010000024">
    <property type="protein sequence ID" value="MCI3279186.1"/>
    <property type="molecule type" value="Genomic_DNA"/>
</dbReference>
<organism evidence="2 3">
    <name type="scientific">Streptomyces cylindrosporus</name>
    <dbReference type="NCBI Taxonomy" id="2927583"/>
    <lineage>
        <taxon>Bacteria</taxon>
        <taxon>Bacillati</taxon>
        <taxon>Actinomycetota</taxon>
        <taxon>Actinomycetes</taxon>
        <taxon>Kitasatosporales</taxon>
        <taxon>Streptomycetaceae</taxon>
        <taxon>Streptomyces</taxon>
    </lineage>
</organism>
<evidence type="ECO:0000313" key="2">
    <source>
        <dbReference type="EMBL" id="MCI3279186.1"/>
    </source>
</evidence>
<dbReference type="Proteomes" id="UP001165269">
    <property type="component" value="Unassembled WGS sequence"/>
</dbReference>